<feature type="non-terminal residue" evidence="1">
    <location>
        <position position="178"/>
    </location>
</feature>
<evidence type="ECO:0000313" key="1">
    <source>
        <dbReference type="EMBL" id="EKC49750.1"/>
    </source>
</evidence>
<comment type="caution">
    <text evidence="1">The sequence shown here is derived from an EMBL/GenBank/DDBJ whole genome shotgun (WGS) entry which is preliminary data.</text>
</comment>
<organism evidence="1">
    <name type="scientific">human gut metagenome</name>
    <dbReference type="NCBI Taxonomy" id="408170"/>
    <lineage>
        <taxon>unclassified sequences</taxon>
        <taxon>metagenomes</taxon>
        <taxon>organismal metagenomes</taxon>
    </lineage>
</organism>
<dbReference type="AlphaFoldDB" id="K1S7L6"/>
<reference evidence="1" key="1">
    <citation type="journal article" date="2013" name="Environ. Microbiol.">
        <title>Microbiota from the distal guts of lean and obese adolescents exhibit partial functional redundancy besides clear differences in community structure.</title>
        <authorList>
            <person name="Ferrer M."/>
            <person name="Ruiz A."/>
            <person name="Lanza F."/>
            <person name="Haange S.B."/>
            <person name="Oberbach A."/>
            <person name="Till H."/>
            <person name="Bargiela R."/>
            <person name="Campoy C."/>
            <person name="Segura M.T."/>
            <person name="Richter M."/>
            <person name="von Bergen M."/>
            <person name="Seifert J."/>
            <person name="Suarez A."/>
        </authorList>
    </citation>
    <scope>NUCLEOTIDE SEQUENCE</scope>
</reference>
<dbReference type="EMBL" id="AJWY01012504">
    <property type="protein sequence ID" value="EKC49750.1"/>
    <property type="molecule type" value="Genomic_DNA"/>
</dbReference>
<name>K1S7L6_9ZZZZ</name>
<accession>K1S7L6</accession>
<proteinExistence type="predicted"/>
<sequence length="178" mass="19455">MQTHTDMGACGAAKYYSSEVFWLYDADTKTLTIKGNGAIKDYTSAAEAPWSKYDVERITLDSGITRIGEYAFANLLKIKQADVTIGAGVKVADNAFAKPDAHGRMPLPQSDDLYYNSYIGDTTIAAKMSKDGVVTIYPTDTENTVVPGIKGYQGNNTAFPWYEAYGKEFTKDFTGVHA</sequence>
<dbReference type="Gene3D" id="3.80.10.10">
    <property type="entry name" value="Ribonuclease Inhibitor"/>
    <property type="match status" value="1"/>
</dbReference>
<protein>
    <submittedName>
        <fullName evidence="1">Surface antigen BspA</fullName>
    </submittedName>
</protein>
<dbReference type="InterPro" id="IPR032675">
    <property type="entry name" value="LRR_dom_sf"/>
</dbReference>
<gene>
    <name evidence="1" type="ORF">LEA_18241</name>
</gene>